<reference evidence="1" key="2">
    <citation type="journal article" date="2015" name="Data Brief">
        <title>Shoot transcriptome of the giant reed, Arundo donax.</title>
        <authorList>
            <person name="Barrero R.A."/>
            <person name="Guerrero F.D."/>
            <person name="Moolhuijzen P."/>
            <person name="Goolsby J.A."/>
            <person name="Tidwell J."/>
            <person name="Bellgard S.E."/>
            <person name="Bellgard M.I."/>
        </authorList>
    </citation>
    <scope>NUCLEOTIDE SEQUENCE</scope>
    <source>
        <tissue evidence="1">Shoot tissue taken approximately 20 cm above the soil surface</tissue>
    </source>
</reference>
<protein>
    <submittedName>
        <fullName evidence="1">Uncharacterized protein</fullName>
    </submittedName>
</protein>
<name>A0A0A9CNE3_ARUDO</name>
<organism evidence="1">
    <name type="scientific">Arundo donax</name>
    <name type="common">Giant reed</name>
    <name type="synonym">Donax arundinaceus</name>
    <dbReference type="NCBI Taxonomy" id="35708"/>
    <lineage>
        <taxon>Eukaryota</taxon>
        <taxon>Viridiplantae</taxon>
        <taxon>Streptophyta</taxon>
        <taxon>Embryophyta</taxon>
        <taxon>Tracheophyta</taxon>
        <taxon>Spermatophyta</taxon>
        <taxon>Magnoliopsida</taxon>
        <taxon>Liliopsida</taxon>
        <taxon>Poales</taxon>
        <taxon>Poaceae</taxon>
        <taxon>PACMAD clade</taxon>
        <taxon>Arundinoideae</taxon>
        <taxon>Arundineae</taxon>
        <taxon>Arundo</taxon>
    </lineage>
</organism>
<sequence>MPSCLASFGVAAGGRRQGFGPFHRPPSSLSFVSLFLSHHLPPAPRSP</sequence>
<accession>A0A0A9CNE3</accession>
<evidence type="ECO:0000313" key="1">
    <source>
        <dbReference type="EMBL" id="JAD73022.1"/>
    </source>
</evidence>
<dbReference type="EMBL" id="GBRH01224873">
    <property type="protein sequence ID" value="JAD73022.1"/>
    <property type="molecule type" value="Transcribed_RNA"/>
</dbReference>
<proteinExistence type="predicted"/>
<dbReference type="AlphaFoldDB" id="A0A0A9CNE3"/>
<reference evidence="1" key="1">
    <citation type="submission" date="2014-09" db="EMBL/GenBank/DDBJ databases">
        <authorList>
            <person name="Magalhaes I.L.F."/>
            <person name="Oliveira U."/>
            <person name="Santos F.R."/>
            <person name="Vidigal T.H.D.A."/>
            <person name="Brescovit A.D."/>
            <person name="Santos A.J."/>
        </authorList>
    </citation>
    <scope>NUCLEOTIDE SEQUENCE</scope>
    <source>
        <tissue evidence="1">Shoot tissue taken approximately 20 cm above the soil surface</tissue>
    </source>
</reference>